<protein>
    <submittedName>
        <fullName evidence="4">Por secretion system C-terminal sorting domain-containing protein</fullName>
    </submittedName>
</protein>
<evidence type="ECO:0000313" key="5">
    <source>
        <dbReference type="Proteomes" id="UP000199153"/>
    </source>
</evidence>
<proteinExistence type="predicted"/>
<dbReference type="CDD" id="cd05819">
    <property type="entry name" value="NHL"/>
    <property type="match status" value="1"/>
</dbReference>
<dbReference type="Pfam" id="PF02494">
    <property type="entry name" value="HYR"/>
    <property type="match status" value="1"/>
</dbReference>
<dbReference type="AlphaFoldDB" id="A0A1I4Y3N0"/>
<evidence type="ECO:0000259" key="3">
    <source>
        <dbReference type="PROSITE" id="PS50825"/>
    </source>
</evidence>
<dbReference type="PANTHER" id="PTHR46343">
    <property type="entry name" value="HYR DOMAIN-CONTAINING PROTEIN"/>
    <property type="match status" value="1"/>
</dbReference>
<dbReference type="PROSITE" id="PS50825">
    <property type="entry name" value="HYR"/>
    <property type="match status" value="1"/>
</dbReference>
<dbReference type="STRING" id="287099.SAMN05660413_00485"/>
<dbReference type="Proteomes" id="UP000199153">
    <property type="component" value="Unassembled WGS sequence"/>
</dbReference>
<organism evidence="4 5">
    <name type="scientific">Salegentibacter flavus</name>
    <dbReference type="NCBI Taxonomy" id="287099"/>
    <lineage>
        <taxon>Bacteria</taxon>
        <taxon>Pseudomonadati</taxon>
        <taxon>Bacteroidota</taxon>
        <taxon>Flavobacteriia</taxon>
        <taxon>Flavobacteriales</taxon>
        <taxon>Flavobacteriaceae</taxon>
        <taxon>Salegentibacter</taxon>
    </lineage>
</organism>
<keyword evidence="2" id="KW-0677">Repeat</keyword>
<sequence>MGWGQNPAAEVPEYNHFDNVHMATAGANNPDDIIVSIATDSQGYIYTLSFGNGVDKRNPDGSLLQAEFIPANQFQTPLDIVINSKDEIFIADYFESGSCLDNGKIKVFDSNGIFKKNIALSYFRPLGLALDYDDNIYIAEYYDGSTCENGEESRIRVFDGDGIYLRQTESVEIPYRLAVDSSKNIYVSQAGVDDNSQVLIFDANLNPQGNLPNIKSPGSIVVDKFDFIHVIDYEGYVDFKEFLNYENANIVSLALGVLSGMGEFNIKIFSSQGVLENQLFTEVRFPVDLIFNSDACDSKLFINNSDFNIIFPFENSTIEFDLEIYTRIPSFDDEAPIALCIPDGKEFTLQNGKVTLTVADINDGSTDNCGIDSMELSNYEFTITGPHTVSLIVTDEAGNSAICATTIDIVGETSPEPVVTCPVDSELPSLVLDANCEYSLPDVEELITTSNFNDVNFEITSESRVNNTLFLSVDILEGQQFVDNCELEFDLIDSTPPEITCPEDIIKEIPSDQSTIVVNYNEPLVYDSCGGELDLSLLDGPPSGSTLGEGEYTVKYEVTDEAGLRATCEFKINLTQKEPSDFEITCSNHELILDSNGKAILDPEILYSGQETNLNFEASQTEFDCSDLGVNQIVLTATDPDTGQTATCNAEIFIIGEIEPEAICVPSGTEFTMTNGELNLTPEDIDAGSTAVCELKMELSQSSFTTPGDKTITLTIFDESGSSDSCTTTISVIKDENPTNSSPVAKDDPYNIDQDDILNIALPGILNNDIDPDGDTLTAILEDDVQNGNLTFNTDGSFTYTPNQGFTGQDTFTYIANDGTDDSNVATVTIEVKNTSTDFSCIQTPITLELDQSGAASLQLDDLYTGDASGLNLVASQLDFTCDDLGENTIELSWTGGSSGSCEITVMVEDNIKPIAEVSFINVTLDANGLAEITPEDLDAGSYDNCGTLNFDLSKSRFTCEDTGQNTVALALTDASGNSTTVNTIVFVNANPGTCTEPARDNDYLFLYPNPTDGLVKIFTPDDVTVEQVFVFDKRGRFIMSEEFDKSDLEYGFRLDGVQNAVYTLRILTNEGEIIRRLIIRN</sequence>
<accession>A0A1I4Y3N0</accession>
<dbReference type="InterPro" id="IPR043555">
    <property type="entry name" value="SRPX-like"/>
</dbReference>
<evidence type="ECO:0000256" key="2">
    <source>
        <dbReference type="ARBA" id="ARBA00022737"/>
    </source>
</evidence>
<dbReference type="Gene3D" id="2.120.10.30">
    <property type="entry name" value="TolB, C-terminal domain"/>
    <property type="match status" value="2"/>
</dbReference>
<dbReference type="PANTHER" id="PTHR46343:SF2">
    <property type="entry name" value="SUSHI_VON WILLEBRAND FACTOR TYPE A_EGF_PENTRAXIN DOMAIN-CONTAINING 1"/>
    <property type="match status" value="1"/>
</dbReference>
<dbReference type="InterPro" id="IPR011042">
    <property type="entry name" value="6-blade_b-propeller_TolB-like"/>
</dbReference>
<name>A0A1I4Y3N0_9FLAO</name>
<dbReference type="Pfam" id="PF17963">
    <property type="entry name" value="Big_9"/>
    <property type="match status" value="1"/>
</dbReference>
<evidence type="ECO:0000313" key="4">
    <source>
        <dbReference type="EMBL" id="SFN32637.1"/>
    </source>
</evidence>
<dbReference type="EMBL" id="FOVL01000002">
    <property type="protein sequence ID" value="SFN32637.1"/>
    <property type="molecule type" value="Genomic_DNA"/>
</dbReference>
<dbReference type="Pfam" id="PF18962">
    <property type="entry name" value="Por_Secre_tail"/>
    <property type="match status" value="1"/>
</dbReference>
<dbReference type="InterPro" id="IPR003410">
    <property type="entry name" value="HYR_dom"/>
</dbReference>
<keyword evidence="5" id="KW-1185">Reference proteome</keyword>
<keyword evidence="1" id="KW-0732">Signal</keyword>
<evidence type="ECO:0000256" key="1">
    <source>
        <dbReference type="ARBA" id="ARBA00022729"/>
    </source>
</evidence>
<dbReference type="Gene3D" id="2.60.40.2810">
    <property type="match status" value="1"/>
</dbReference>
<dbReference type="InterPro" id="IPR026444">
    <property type="entry name" value="Secre_tail"/>
</dbReference>
<dbReference type="SUPFAM" id="SSF101898">
    <property type="entry name" value="NHL repeat"/>
    <property type="match status" value="1"/>
</dbReference>
<feature type="domain" description="HYR" evidence="3">
    <location>
        <begin position="492"/>
        <end position="576"/>
    </location>
</feature>
<gene>
    <name evidence="4" type="ORF">SAMN05660413_00485</name>
</gene>
<dbReference type="NCBIfam" id="TIGR04183">
    <property type="entry name" value="Por_Secre_tail"/>
    <property type="match status" value="1"/>
</dbReference>
<reference evidence="4 5" key="1">
    <citation type="submission" date="2016-10" db="EMBL/GenBank/DDBJ databases">
        <authorList>
            <person name="de Groot N.N."/>
        </authorList>
    </citation>
    <scope>NUCLEOTIDE SEQUENCE [LARGE SCALE GENOMIC DNA]</scope>
    <source>
        <strain evidence="4 5">DSM 17794</strain>
    </source>
</reference>